<keyword evidence="2" id="KW-1185">Reference proteome</keyword>
<reference evidence="1 2" key="1">
    <citation type="submission" date="2018-04" db="EMBL/GenBank/DDBJ databases">
        <authorList>
            <person name="Vogel A."/>
        </authorList>
    </citation>
    <scope>NUCLEOTIDE SEQUENCE [LARGE SCALE GENOMIC DNA]</scope>
</reference>
<sequence length="120" mass="13278">MSNIIIPIFQHGIRATALGDLKKRSLLPPPPPVILATVAPPYSPLFSFPSLSSNQLLHSNEKKKKKTLVEIIQKKKLSKKELLFCHLHGSSKKNPTPHKLSQIVLSSQKKGKTKTIVVSL</sequence>
<proteinExistence type="predicted"/>
<evidence type="ECO:0000313" key="2">
    <source>
        <dbReference type="Proteomes" id="UP000595140"/>
    </source>
</evidence>
<protein>
    <submittedName>
        <fullName evidence="1">Uncharacterized protein</fullName>
    </submittedName>
</protein>
<dbReference type="AlphaFoldDB" id="A0A484M0C1"/>
<accession>A0A484M0C1</accession>
<dbReference type="EMBL" id="OOIL02002240">
    <property type="protein sequence ID" value="VFQ81518.1"/>
    <property type="molecule type" value="Genomic_DNA"/>
</dbReference>
<evidence type="ECO:0000313" key="1">
    <source>
        <dbReference type="EMBL" id="VFQ81518.1"/>
    </source>
</evidence>
<dbReference type="Proteomes" id="UP000595140">
    <property type="component" value="Unassembled WGS sequence"/>
</dbReference>
<organism evidence="1 2">
    <name type="scientific">Cuscuta campestris</name>
    <dbReference type="NCBI Taxonomy" id="132261"/>
    <lineage>
        <taxon>Eukaryota</taxon>
        <taxon>Viridiplantae</taxon>
        <taxon>Streptophyta</taxon>
        <taxon>Embryophyta</taxon>
        <taxon>Tracheophyta</taxon>
        <taxon>Spermatophyta</taxon>
        <taxon>Magnoliopsida</taxon>
        <taxon>eudicotyledons</taxon>
        <taxon>Gunneridae</taxon>
        <taxon>Pentapetalae</taxon>
        <taxon>asterids</taxon>
        <taxon>lamiids</taxon>
        <taxon>Solanales</taxon>
        <taxon>Convolvulaceae</taxon>
        <taxon>Cuscuteae</taxon>
        <taxon>Cuscuta</taxon>
        <taxon>Cuscuta subgen. Grammica</taxon>
        <taxon>Cuscuta sect. Cleistogrammica</taxon>
    </lineage>
</organism>
<name>A0A484M0C1_9ASTE</name>
<gene>
    <name evidence="1" type="ORF">CCAM_LOCUS23294</name>
</gene>